<keyword evidence="2 4" id="KW-0732">Signal</keyword>
<name>A0A1X6ZGH3_9RHOB</name>
<dbReference type="Proteomes" id="UP000193495">
    <property type="component" value="Unassembled WGS sequence"/>
</dbReference>
<evidence type="ECO:0000313" key="8">
    <source>
        <dbReference type="Proteomes" id="UP000240624"/>
    </source>
</evidence>
<dbReference type="InterPro" id="IPR005632">
    <property type="entry name" value="Chaperone_Skp"/>
</dbReference>
<dbReference type="RefSeq" id="WP_085896654.1">
    <property type="nucleotide sequence ID" value="NZ_FWFY01000006.1"/>
</dbReference>
<feature type="signal peptide" evidence="4">
    <location>
        <begin position="1"/>
        <end position="20"/>
    </location>
</feature>
<dbReference type="GO" id="GO:0051082">
    <property type="term" value="F:unfolded protein binding"/>
    <property type="evidence" value="ECO:0007669"/>
    <property type="project" value="InterPro"/>
</dbReference>
<gene>
    <name evidence="5" type="ORF">CLV79_10663</name>
    <name evidence="6" type="ORF">LOS8367_02317</name>
</gene>
<evidence type="ECO:0000256" key="4">
    <source>
        <dbReference type="SAM" id="SignalP"/>
    </source>
</evidence>
<keyword evidence="8" id="KW-1185">Reference proteome</keyword>
<reference evidence="5 8" key="2">
    <citation type="submission" date="2018-03" db="EMBL/GenBank/DDBJ databases">
        <title>Genomic Encyclopedia of Archaeal and Bacterial Type Strains, Phase II (KMG-II): from individual species to whole genera.</title>
        <authorList>
            <person name="Goeker M."/>
        </authorList>
    </citation>
    <scope>NUCLEOTIDE SEQUENCE [LARGE SCALE GENOMIC DNA]</scope>
    <source>
        <strain evidence="5 8">DSM 29956</strain>
    </source>
</reference>
<feature type="chain" id="PRO_5044568265" evidence="4">
    <location>
        <begin position="21"/>
        <end position="201"/>
    </location>
</feature>
<dbReference type="PANTHER" id="PTHR35089:SF1">
    <property type="entry name" value="CHAPERONE PROTEIN SKP"/>
    <property type="match status" value="1"/>
</dbReference>
<sequence>MRRAAAVICLMAALGGPALAQRVADPAAPAPAQTPAAAGGIVVLDTDRLFSESLFGQRLAADLQAQTEALVEENRRIEAELTAEEQDLTRRRPSMTPEAFRAEAEAFDARVQEIRRERDAKERALQQEAASGREIFLAAAGPALGQVMLERGASIILDRRAVFLSTSAVDVTDAALAAVDAAIGNGATLSADPEPAEPADP</sequence>
<accession>A0A1X6ZGH3</accession>
<dbReference type="AlphaFoldDB" id="A0A1X6ZGH3"/>
<dbReference type="EMBL" id="FWFY01000006">
    <property type="protein sequence ID" value="SLN50931.1"/>
    <property type="molecule type" value="Genomic_DNA"/>
</dbReference>
<organism evidence="6 7">
    <name type="scientific">Limimaricola soesokkakensis</name>
    <dbReference type="NCBI Taxonomy" id="1343159"/>
    <lineage>
        <taxon>Bacteria</taxon>
        <taxon>Pseudomonadati</taxon>
        <taxon>Pseudomonadota</taxon>
        <taxon>Alphaproteobacteria</taxon>
        <taxon>Rhodobacterales</taxon>
        <taxon>Paracoccaceae</taxon>
        <taxon>Limimaricola</taxon>
    </lineage>
</organism>
<evidence type="ECO:0000256" key="1">
    <source>
        <dbReference type="ARBA" id="ARBA00009091"/>
    </source>
</evidence>
<evidence type="ECO:0000313" key="5">
    <source>
        <dbReference type="EMBL" id="PSK86056.1"/>
    </source>
</evidence>
<dbReference type="Pfam" id="PF03938">
    <property type="entry name" value="OmpH"/>
    <property type="match status" value="1"/>
</dbReference>
<evidence type="ECO:0000313" key="6">
    <source>
        <dbReference type="EMBL" id="SLN50931.1"/>
    </source>
</evidence>
<dbReference type="GO" id="GO:0005829">
    <property type="term" value="C:cytosol"/>
    <property type="evidence" value="ECO:0007669"/>
    <property type="project" value="TreeGrafter"/>
</dbReference>
<comment type="similarity">
    <text evidence="1">Belongs to the Skp family.</text>
</comment>
<proteinExistence type="inferred from homology"/>
<dbReference type="EMBL" id="PYGB01000006">
    <property type="protein sequence ID" value="PSK86056.1"/>
    <property type="molecule type" value="Genomic_DNA"/>
</dbReference>
<reference evidence="6 7" key="1">
    <citation type="submission" date="2017-03" db="EMBL/GenBank/DDBJ databases">
        <authorList>
            <person name="Afonso C.L."/>
            <person name="Miller P.J."/>
            <person name="Scott M.A."/>
            <person name="Spackman E."/>
            <person name="Goraichik I."/>
            <person name="Dimitrov K.M."/>
            <person name="Suarez D.L."/>
            <person name="Swayne D.E."/>
        </authorList>
    </citation>
    <scope>NUCLEOTIDE SEQUENCE [LARGE SCALE GENOMIC DNA]</scope>
    <source>
        <strain evidence="6 7">CECT 8367</strain>
    </source>
</reference>
<evidence type="ECO:0000313" key="7">
    <source>
        <dbReference type="Proteomes" id="UP000193495"/>
    </source>
</evidence>
<evidence type="ECO:0000256" key="3">
    <source>
        <dbReference type="SAM" id="Coils"/>
    </source>
</evidence>
<dbReference type="Proteomes" id="UP000240624">
    <property type="component" value="Unassembled WGS sequence"/>
</dbReference>
<evidence type="ECO:0000256" key="2">
    <source>
        <dbReference type="ARBA" id="ARBA00022729"/>
    </source>
</evidence>
<dbReference type="InterPro" id="IPR024930">
    <property type="entry name" value="Skp_dom_sf"/>
</dbReference>
<dbReference type="OrthoDB" id="7868372at2"/>
<dbReference type="SUPFAM" id="SSF111384">
    <property type="entry name" value="OmpH-like"/>
    <property type="match status" value="1"/>
</dbReference>
<feature type="coiled-coil region" evidence="3">
    <location>
        <begin position="60"/>
        <end position="131"/>
    </location>
</feature>
<dbReference type="PANTHER" id="PTHR35089">
    <property type="entry name" value="CHAPERONE PROTEIN SKP"/>
    <property type="match status" value="1"/>
</dbReference>
<dbReference type="Gene3D" id="3.30.910.20">
    <property type="entry name" value="Skp domain"/>
    <property type="match status" value="1"/>
</dbReference>
<protein>
    <submittedName>
        <fullName evidence="6">Outer membrane protein (OmpH-like)</fullName>
    </submittedName>
    <submittedName>
        <fullName evidence="5">Periplasmic chaperone for outer membrane proteins Skp</fullName>
    </submittedName>
</protein>
<keyword evidence="3" id="KW-0175">Coiled coil</keyword>
<dbReference type="SMART" id="SM00935">
    <property type="entry name" value="OmpH"/>
    <property type="match status" value="1"/>
</dbReference>
<dbReference type="GO" id="GO:0050821">
    <property type="term" value="P:protein stabilization"/>
    <property type="evidence" value="ECO:0007669"/>
    <property type="project" value="TreeGrafter"/>
</dbReference>